<proteinExistence type="inferred from homology"/>
<evidence type="ECO:0000259" key="7">
    <source>
        <dbReference type="PROSITE" id="PS51192"/>
    </source>
</evidence>
<keyword evidence="1" id="KW-0547">Nucleotide-binding</keyword>
<sequence length="391" mass="44424">MNFMKPFITEAWERARFEKMMPVQEQAIPLLRERKDVLVEAPTGTGKTLAYVIPALELIDENEPHIQVVITAPTRELVMQIHQVIQLFAQGSGIKSGAFIGGVELKRQHERLKKKPQIIVGTPGRLVELIDSKKMKMHKVKLIVLDEADQIYESGMSASATRIANSALRDRQLAFISATLPERTAEWGKTLFANEPERVQVERVVSTQVKFGYIEMSRRLKPEYLRRLANMQGAKVLTFINNRSFLGPLNGELSKFSLKYRILDAEKGKRERMETLRSYKRGEFPLLVTTGLAARGLDIEAVTHVVHYDLPESLDDFVHRSGRTGRGNASGMVLALVTDHDLRHLKTLAKQMGVEMEEMEIYRGEVIPKREITEPETIKRPANPHRKGPTR</sequence>
<dbReference type="CDD" id="cd18787">
    <property type="entry name" value="SF2_C_DEAD"/>
    <property type="match status" value="1"/>
</dbReference>
<gene>
    <name evidence="9" type="ORF">QK289_09650</name>
</gene>
<dbReference type="CDD" id="cd00268">
    <property type="entry name" value="DEADc"/>
    <property type="match status" value="1"/>
</dbReference>
<dbReference type="SUPFAM" id="SSF52540">
    <property type="entry name" value="P-loop containing nucleoside triphosphate hydrolases"/>
    <property type="match status" value="1"/>
</dbReference>
<dbReference type="GO" id="GO:0004386">
    <property type="term" value="F:helicase activity"/>
    <property type="evidence" value="ECO:0007669"/>
    <property type="project" value="UniProtKB-KW"/>
</dbReference>
<accession>A0ABT6R368</accession>
<dbReference type="GO" id="GO:0016787">
    <property type="term" value="F:hydrolase activity"/>
    <property type="evidence" value="ECO:0007669"/>
    <property type="project" value="UniProtKB-KW"/>
</dbReference>
<evidence type="ECO:0000313" key="10">
    <source>
        <dbReference type="Proteomes" id="UP001243286"/>
    </source>
</evidence>
<keyword evidence="10" id="KW-1185">Reference proteome</keyword>
<dbReference type="PROSITE" id="PS51192">
    <property type="entry name" value="HELICASE_ATP_BIND_1"/>
    <property type="match status" value="1"/>
</dbReference>
<reference evidence="9 10" key="1">
    <citation type="submission" date="2023-04" db="EMBL/GenBank/DDBJ databases">
        <title>Antarctic isolates genomes.</title>
        <authorList>
            <person name="Dimov S.G."/>
        </authorList>
    </citation>
    <scope>NUCLEOTIDE SEQUENCE [LARGE SCALE GENOMIC DNA]</scope>
    <source>
        <strain evidence="9 10">AL19</strain>
    </source>
</reference>
<dbReference type="InterPro" id="IPR050079">
    <property type="entry name" value="DEAD_box_RNA_helicase"/>
</dbReference>
<comment type="similarity">
    <text evidence="5">Belongs to the DEAD box helicase family.</text>
</comment>
<evidence type="ECO:0000256" key="3">
    <source>
        <dbReference type="ARBA" id="ARBA00022806"/>
    </source>
</evidence>
<evidence type="ECO:0000256" key="1">
    <source>
        <dbReference type="ARBA" id="ARBA00022741"/>
    </source>
</evidence>
<evidence type="ECO:0000256" key="4">
    <source>
        <dbReference type="ARBA" id="ARBA00022840"/>
    </source>
</evidence>
<feature type="domain" description="Helicase C-terminal" evidence="8">
    <location>
        <begin position="224"/>
        <end position="367"/>
    </location>
</feature>
<feature type="region of interest" description="Disordered" evidence="6">
    <location>
        <begin position="372"/>
        <end position="391"/>
    </location>
</feature>
<dbReference type="PANTHER" id="PTHR47959:SF1">
    <property type="entry name" value="ATP-DEPENDENT RNA HELICASE DBPA"/>
    <property type="match status" value="1"/>
</dbReference>
<evidence type="ECO:0000256" key="5">
    <source>
        <dbReference type="ARBA" id="ARBA00038437"/>
    </source>
</evidence>
<dbReference type="InterPro" id="IPR011545">
    <property type="entry name" value="DEAD/DEAH_box_helicase_dom"/>
</dbReference>
<dbReference type="InterPro" id="IPR014001">
    <property type="entry name" value="Helicase_ATP-bd"/>
</dbReference>
<feature type="compositionally biased region" description="Basic residues" evidence="6">
    <location>
        <begin position="382"/>
        <end position="391"/>
    </location>
</feature>
<dbReference type="PROSITE" id="PS51194">
    <property type="entry name" value="HELICASE_CTER"/>
    <property type="match status" value="1"/>
</dbReference>
<feature type="domain" description="Helicase ATP-binding" evidence="7">
    <location>
        <begin position="28"/>
        <end position="198"/>
    </location>
</feature>
<keyword evidence="3 9" id="KW-0347">Helicase</keyword>
<dbReference type="Pfam" id="PF00270">
    <property type="entry name" value="DEAD"/>
    <property type="match status" value="1"/>
</dbReference>
<dbReference type="Pfam" id="PF00271">
    <property type="entry name" value="Helicase_C"/>
    <property type="match status" value="1"/>
</dbReference>
<dbReference type="InterPro" id="IPR044742">
    <property type="entry name" value="DEAD/DEAH_RhlB"/>
</dbReference>
<evidence type="ECO:0000313" key="9">
    <source>
        <dbReference type="EMBL" id="MDI3235270.1"/>
    </source>
</evidence>
<evidence type="ECO:0000259" key="8">
    <source>
        <dbReference type="PROSITE" id="PS51194"/>
    </source>
</evidence>
<evidence type="ECO:0000256" key="6">
    <source>
        <dbReference type="SAM" id="MobiDB-lite"/>
    </source>
</evidence>
<organism evidence="9 10">
    <name type="scientific">Exiguobacterium antarcticum</name>
    <dbReference type="NCBI Taxonomy" id="132920"/>
    <lineage>
        <taxon>Bacteria</taxon>
        <taxon>Bacillati</taxon>
        <taxon>Bacillota</taxon>
        <taxon>Bacilli</taxon>
        <taxon>Bacillales</taxon>
        <taxon>Bacillales Family XII. Incertae Sedis</taxon>
        <taxon>Exiguobacterium</taxon>
    </lineage>
</organism>
<dbReference type="EMBL" id="JASBQV010000013">
    <property type="protein sequence ID" value="MDI3235270.1"/>
    <property type="molecule type" value="Genomic_DNA"/>
</dbReference>
<dbReference type="EC" id="3.6.4.-" evidence="9"/>
<dbReference type="Gene3D" id="3.40.50.300">
    <property type="entry name" value="P-loop containing nucleotide triphosphate hydrolases"/>
    <property type="match status" value="2"/>
</dbReference>
<keyword evidence="2 9" id="KW-0378">Hydrolase</keyword>
<dbReference type="InterPro" id="IPR027417">
    <property type="entry name" value="P-loop_NTPase"/>
</dbReference>
<dbReference type="InterPro" id="IPR001650">
    <property type="entry name" value="Helicase_C-like"/>
</dbReference>
<protein>
    <submittedName>
        <fullName evidence="9">DEAD/DEAH box helicase</fullName>
        <ecNumber evidence="9">3.6.4.-</ecNumber>
    </submittedName>
</protein>
<dbReference type="SMART" id="SM00490">
    <property type="entry name" value="HELICc"/>
    <property type="match status" value="1"/>
</dbReference>
<dbReference type="SMART" id="SM00487">
    <property type="entry name" value="DEXDc"/>
    <property type="match status" value="1"/>
</dbReference>
<dbReference type="PANTHER" id="PTHR47959">
    <property type="entry name" value="ATP-DEPENDENT RNA HELICASE RHLE-RELATED"/>
    <property type="match status" value="1"/>
</dbReference>
<dbReference type="RefSeq" id="WP_014969609.1">
    <property type="nucleotide sequence ID" value="NZ_JANJYY010000009.1"/>
</dbReference>
<evidence type="ECO:0000256" key="2">
    <source>
        <dbReference type="ARBA" id="ARBA00022801"/>
    </source>
</evidence>
<comment type="caution">
    <text evidence="9">The sequence shown here is derived from an EMBL/GenBank/DDBJ whole genome shotgun (WGS) entry which is preliminary data.</text>
</comment>
<keyword evidence="4" id="KW-0067">ATP-binding</keyword>
<dbReference type="Proteomes" id="UP001243286">
    <property type="component" value="Unassembled WGS sequence"/>
</dbReference>
<name>A0ABT6R368_9BACL</name>